<dbReference type="PANTHER" id="PTHR32479">
    <property type="entry name" value="GLYCOLATE OXIDASE IRON-SULFUR SUBUNIT"/>
    <property type="match status" value="1"/>
</dbReference>
<evidence type="ECO:0000256" key="6">
    <source>
        <dbReference type="PIRNR" id="PIRNR000139"/>
    </source>
</evidence>
<dbReference type="GO" id="GO:0046872">
    <property type="term" value="F:metal ion binding"/>
    <property type="evidence" value="ECO:0007669"/>
    <property type="project" value="UniProtKB-UniRule"/>
</dbReference>
<feature type="domain" description="4Fe-4S ferredoxin-type" evidence="8">
    <location>
        <begin position="91"/>
        <end position="122"/>
    </location>
</feature>
<evidence type="ECO:0000256" key="3">
    <source>
        <dbReference type="ARBA" id="ARBA00022737"/>
    </source>
</evidence>
<comment type="catalytic activity">
    <reaction evidence="6">
        <text>glycolate + A = glyoxylate + AH2</text>
        <dbReference type="Rhea" id="RHEA:21264"/>
        <dbReference type="ChEBI" id="CHEBI:13193"/>
        <dbReference type="ChEBI" id="CHEBI:17499"/>
        <dbReference type="ChEBI" id="CHEBI:29805"/>
        <dbReference type="ChEBI" id="CHEBI:36655"/>
        <dbReference type="EC" id="1.1.99.14"/>
    </reaction>
</comment>
<dbReference type="Pfam" id="PF13183">
    <property type="entry name" value="Fer4_8"/>
    <property type="match status" value="1"/>
</dbReference>
<dbReference type="AlphaFoldDB" id="A0A518H8T9"/>
<keyword evidence="5 6" id="KW-0411">Iron-sulfur</keyword>
<gene>
    <name evidence="9" type="primary">lutA</name>
    <name evidence="9" type="ORF">ElP_52020</name>
</gene>
<dbReference type="Gene3D" id="1.10.1060.10">
    <property type="entry name" value="Alpha-helical ferredoxin"/>
    <property type="match status" value="1"/>
</dbReference>
<keyword evidence="2 6" id="KW-0479">Metal-binding</keyword>
<keyword evidence="3" id="KW-0677">Repeat</keyword>
<dbReference type="InterPro" id="IPR017896">
    <property type="entry name" value="4Fe4S_Fe-S-bd"/>
</dbReference>
<dbReference type="EC" id="1.1.99.14" evidence="6"/>
<dbReference type="SUPFAM" id="SSF46548">
    <property type="entry name" value="alpha-helical ferredoxin"/>
    <property type="match status" value="1"/>
</dbReference>
<dbReference type="InterPro" id="IPR012257">
    <property type="entry name" value="Glc_ox_4Fe-4S"/>
</dbReference>
<feature type="compositionally biased region" description="Polar residues" evidence="7">
    <location>
        <begin position="1"/>
        <end position="10"/>
    </location>
</feature>
<sequence>MTTAVSSQRPESAPGADPTAASKAPRPTEAGVDLDWLAEKIDYRRFQECVHCGLCTASCPTYVETGNENDGPRGRIYLMRGIVDGRLSASDEVRRHLDLCLDCRACETACPSGVKYGQLIEPFKVALQQSAPPGKRSWLQALILRHLFPYGDRVRLALVPARLMQKVGLLDAAERIGLTKLLPPTLRRLQAMLPKLSGGGSRLPEVLPPIGPKRAKVALFLGCVADAMFPDTNAATARVLRRNGCEVVVPRAQACCGAIHYHSGIEGPAFDLARANLDAFDLDSVDAIIVNAAGCGAMLKDYGHLLPEADRERASKFAAKVKDVSEYLVQLGPIAPEHPVPYRKVTYHDACHLAHAQKVRAQPRQLLEMIPGLELVPLEETEICCGAAGTYNLTEPEMSERLGRRKMDHILATGAEAVVTGNVGCILQIARKAKEFGSGIEVEHPIDLLDRAYEGR</sequence>
<dbReference type="InterPro" id="IPR009051">
    <property type="entry name" value="Helical_ferredxn"/>
</dbReference>
<dbReference type="PANTHER" id="PTHR32479:SF17">
    <property type="entry name" value="GLYCOLATE OXIDASE IRON-SULFUR SUBUNIT"/>
    <property type="match status" value="1"/>
</dbReference>
<dbReference type="InterPro" id="IPR004017">
    <property type="entry name" value="Cys_rich_dom"/>
</dbReference>
<dbReference type="GO" id="GO:0051539">
    <property type="term" value="F:4 iron, 4 sulfur cluster binding"/>
    <property type="evidence" value="ECO:0007669"/>
    <property type="project" value="UniProtKB-UniRule"/>
</dbReference>
<keyword evidence="1 6" id="KW-0004">4Fe-4S</keyword>
<evidence type="ECO:0000256" key="7">
    <source>
        <dbReference type="SAM" id="MobiDB-lite"/>
    </source>
</evidence>
<evidence type="ECO:0000256" key="1">
    <source>
        <dbReference type="ARBA" id="ARBA00022485"/>
    </source>
</evidence>
<name>A0A518H8T9_9BACT</name>
<organism evidence="9 10">
    <name type="scientific">Tautonia plasticadhaerens</name>
    <dbReference type="NCBI Taxonomy" id="2527974"/>
    <lineage>
        <taxon>Bacteria</taxon>
        <taxon>Pseudomonadati</taxon>
        <taxon>Planctomycetota</taxon>
        <taxon>Planctomycetia</taxon>
        <taxon>Isosphaerales</taxon>
        <taxon>Isosphaeraceae</taxon>
        <taxon>Tautonia</taxon>
    </lineage>
</organism>
<dbReference type="InterPro" id="IPR017900">
    <property type="entry name" value="4Fe4S_Fe_S_CS"/>
</dbReference>
<keyword evidence="6" id="KW-0249">Electron transport</keyword>
<evidence type="ECO:0000256" key="5">
    <source>
        <dbReference type="ARBA" id="ARBA00023014"/>
    </source>
</evidence>
<dbReference type="OrthoDB" id="9770306at2"/>
<keyword evidence="10" id="KW-1185">Reference proteome</keyword>
<dbReference type="Pfam" id="PF02754">
    <property type="entry name" value="CCG"/>
    <property type="match status" value="2"/>
</dbReference>
<evidence type="ECO:0000256" key="2">
    <source>
        <dbReference type="ARBA" id="ARBA00022723"/>
    </source>
</evidence>
<dbReference type="Proteomes" id="UP000317835">
    <property type="component" value="Chromosome"/>
</dbReference>
<proteinExistence type="predicted"/>
<comment type="function">
    <text evidence="6">Component of a complex that catalyzes the oxidation of glycolate to glyoxylate.</text>
</comment>
<evidence type="ECO:0000313" key="9">
    <source>
        <dbReference type="EMBL" id="QDV37267.1"/>
    </source>
</evidence>
<protein>
    <recommendedName>
        <fullName evidence="6">Glycolate oxidase iron-sulfur subunit</fullName>
        <ecNumber evidence="6">1.1.99.14</ecNumber>
    </recommendedName>
</protein>
<accession>A0A518H8T9</accession>
<dbReference type="GO" id="GO:0019154">
    <property type="term" value="F:glycolate dehydrogenase activity"/>
    <property type="evidence" value="ECO:0007669"/>
    <property type="project" value="UniProtKB-EC"/>
</dbReference>
<dbReference type="PROSITE" id="PS51379">
    <property type="entry name" value="4FE4S_FER_2"/>
    <property type="match status" value="2"/>
</dbReference>
<keyword evidence="4 6" id="KW-0408">Iron</keyword>
<evidence type="ECO:0000256" key="4">
    <source>
        <dbReference type="ARBA" id="ARBA00023004"/>
    </source>
</evidence>
<evidence type="ECO:0000313" key="10">
    <source>
        <dbReference type="Proteomes" id="UP000317835"/>
    </source>
</evidence>
<dbReference type="RefSeq" id="WP_145274820.1">
    <property type="nucleotide sequence ID" value="NZ_CP036426.1"/>
</dbReference>
<evidence type="ECO:0000259" key="8">
    <source>
        <dbReference type="PROSITE" id="PS51379"/>
    </source>
</evidence>
<dbReference type="PROSITE" id="PS00198">
    <property type="entry name" value="4FE4S_FER_1"/>
    <property type="match status" value="2"/>
</dbReference>
<comment type="cofactor">
    <cofactor evidence="6">
        <name>[4Fe-4S] cluster</name>
        <dbReference type="ChEBI" id="CHEBI:49883"/>
    </cofactor>
    <text evidence="6">Binds 2 [4Fe-4S] clusters.</text>
</comment>
<dbReference type="EMBL" id="CP036426">
    <property type="protein sequence ID" value="QDV37267.1"/>
    <property type="molecule type" value="Genomic_DNA"/>
</dbReference>
<comment type="catalytic activity">
    <reaction evidence="6">
        <text>(R)-lactate + A = pyruvate + AH2</text>
        <dbReference type="Rhea" id="RHEA:15089"/>
        <dbReference type="ChEBI" id="CHEBI:13193"/>
        <dbReference type="ChEBI" id="CHEBI:15361"/>
        <dbReference type="ChEBI" id="CHEBI:16004"/>
        <dbReference type="ChEBI" id="CHEBI:17499"/>
    </reaction>
</comment>
<reference evidence="9 10" key="1">
    <citation type="submission" date="2019-02" db="EMBL/GenBank/DDBJ databases">
        <title>Deep-cultivation of Planctomycetes and their phenomic and genomic characterization uncovers novel biology.</title>
        <authorList>
            <person name="Wiegand S."/>
            <person name="Jogler M."/>
            <person name="Boedeker C."/>
            <person name="Pinto D."/>
            <person name="Vollmers J."/>
            <person name="Rivas-Marin E."/>
            <person name="Kohn T."/>
            <person name="Peeters S.H."/>
            <person name="Heuer A."/>
            <person name="Rast P."/>
            <person name="Oberbeckmann S."/>
            <person name="Bunk B."/>
            <person name="Jeske O."/>
            <person name="Meyerdierks A."/>
            <person name="Storesund J.E."/>
            <person name="Kallscheuer N."/>
            <person name="Luecker S."/>
            <person name="Lage O.M."/>
            <person name="Pohl T."/>
            <person name="Merkel B.J."/>
            <person name="Hornburger P."/>
            <person name="Mueller R.-W."/>
            <person name="Bruemmer F."/>
            <person name="Labrenz M."/>
            <person name="Spormann A.M."/>
            <person name="Op den Camp H."/>
            <person name="Overmann J."/>
            <person name="Amann R."/>
            <person name="Jetten M.S.M."/>
            <person name="Mascher T."/>
            <person name="Medema M.H."/>
            <person name="Devos D.P."/>
            <person name="Kaster A.-K."/>
            <person name="Ovreas L."/>
            <person name="Rohde M."/>
            <person name="Galperin M.Y."/>
            <person name="Jogler C."/>
        </authorList>
    </citation>
    <scope>NUCLEOTIDE SEQUENCE [LARGE SCALE GENOMIC DNA]</scope>
    <source>
        <strain evidence="9 10">ElP</strain>
    </source>
</reference>
<feature type="region of interest" description="Disordered" evidence="7">
    <location>
        <begin position="1"/>
        <end position="28"/>
    </location>
</feature>
<keyword evidence="6" id="KW-0813">Transport</keyword>
<feature type="domain" description="4Fe-4S ferredoxin-type" evidence="8">
    <location>
        <begin position="39"/>
        <end position="69"/>
    </location>
</feature>
<dbReference type="KEGG" id="tpla:ElP_52020"/>
<dbReference type="PIRSF" id="PIRSF000139">
    <property type="entry name" value="Glc_ox_4Fe-4S"/>
    <property type="match status" value="1"/>
</dbReference>